<evidence type="ECO:0000256" key="10">
    <source>
        <dbReference type="ARBA" id="ARBA00037330"/>
    </source>
</evidence>
<feature type="domain" description="Helicase C-terminal" evidence="17">
    <location>
        <begin position="762"/>
        <end position="928"/>
    </location>
</feature>
<feature type="region of interest" description="Disordered" evidence="15">
    <location>
        <begin position="939"/>
        <end position="991"/>
    </location>
</feature>
<dbReference type="GO" id="GO:0016787">
    <property type="term" value="F:hydrolase activity"/>
    <property type="evidence" value="ECO:0007669"/>
    <property type="project" value="UniProtKB-KW"/>
</dbReference>
<dbReference type="SUPFAM" id="SSF52540">
    <property type="entry name" value="P-loop containing nucleoside triphosphate hydrolases"/>
    <property type="match status" value="1"/>
</dbReference>
<feature type="compositionally biased region" description="Basic and acidic residues" evidence="15">
    <location>
        <begin position="166"/>
        <end position="198"/>
    </location>
</feature>
<evidence type="ECO:0000256" key="5">
    <source>
        <dbReference type="ARBA" id="ARBA00022801"/>
    </source>
</evidence>
<keyword evidence="3" id="KW-0507">mRNA processing</keyword>
<feature type="compositionally biased region" description="Low complexity" evidence="15">
    <location>
        <begin position="8"/>
        <end position="20"/>
    </location>
</feature>
<dbReference type="InterPro" id="IPR011545">
    <property type="entry name" value="DEAD/DEAH_box_helicase_dom"/>
</dbReference>
<evidence type="ECO:0000256" key="2">
    <source>
        <dbReference type="ARBA" id="ARBA00012552"/>
    </source>
</evidence>
<dbReference type="PROSITE" id="PS00039">
    <property type="entry name" value="DEAD_ATP_HELICASE"/>
    <property type="match status" value="1"/>
</dbReference>
<evidence type="ECO:0000256" key="15">
    <source>
        <dbReference type="SAM" id="MobiDB-lite"/>
    </source>
</evidence>
<dbReference type="Pfam" id="PF00270">
    <property type="entry name" value="DEAD"/>
    <property type="match status" value="1"/>
</dbReference>
<dbReference type="InterPro" id="IPR027417">
    <property type="entry name" value="P-loop_NTPase"/>
</dbReference>
<keyword evidence="6" id="KW-0347">Helicase</keyword>
<dbReference type="VEuPathDB" id="FungiDB:ASPVEDRAFT_49520"/>
<feature type="region of interest" description="Disordered" evidence="15">
    <location>
        <begin position="1"/>
        <end position="237"/>
    </location>
</feature>
<dbReference type="OrthoDB" id="196131at2759"/>
<dbReference type="GO" id="GO:0008380">
    <property type="term" value="P:RNA splicing"/>
    <property type="evidence" value="ECO:0007669"/>
    <property type="project" value="UniProtKB-KW"/>
</dbReference>
<protein>
    <recommendedName>
        <fullName evidence="13">Pre-mRNA-processing ATP-dependent RNA helicase PRP5</fullName>
        <ecNumber evidence="2">3.6.4.13</ecNumber>
    </recommendedName>
    <alternativeName>
        <fullName evidence="12">Pre-mRNA-processing ATP-dependent RNA helicase prp5</fullName>
    </alternativeName>
</protein>
<evidence type="ECO:0000256" key="13">
    <source>
        <dbReference type="ARBA" id="ARBA00041162"/>
    </source>
</evidence>
<dbReference type="InterPro" id="IPR001650">
    <property type="entry name" value="Helicase_C-like"/>
</dbReference>
<evidence type="ECO:0000259" key="16">
    <source>
        <dbReference type="PROSITE" id="PS51192"/>
    </source>
</evidence>
<dbReference type="CDD" id="cd17953">
    <property type="entry name" value="DEADc_DDX46"/>
    <property type="match status" value="1"/>
</dbReference>
<comment type="function">
    <text evidence="10">ATP-dependent RNA helicase involved spliceosome assembly and in nuclear splicing. Catalyzes an ATP-dependent conformational change of U2 snRNP. Bridges U1 and U2 snRNPs and enables stable U2 snRNP association with intron RNA.</text>
</comment>
<evidence type="ECO:0000256" key="9">
    <source>
        <dbReference type="ARBA" id="ARBA00023242"/>
    </source>
</evidence>
<dbReference type="InterPro" id="IPR056149">
    <property type="entry name" value="PRP5/DDX46/KHDC4_KH"/>
</dbReference>
<dbReference type="STRING" id="1036611.A0A1L9P7V5"/>
<dbReference type="AlphaFoldDB" id="A0A1L9P7V5"/>
<name>A0A1L9P7V5_ASPVE</name>
<comment type="catalytic activity">
    <reaction evidence="14">
        <text>ATP + H2O = ADP + phosphate + H(+)</text>
        <dbReference type="Rhea" id="RHEA:13065"/>
        <dbReference type="ChEBI" id="CHEBI:15377"/>
        <dbReference type="ChEBI" id="CHEBI:15378"/>
        <dbReference type="ChEBI" id="CHEBI:30616"/>
        <dbReference type="ChEBI" id="CHEBI:43474"/>
        <dbReference type="ChEBI" id="CHEBI:456216"/>
        <dbReference type="EC" id="3.6.4.13"/>
    </reaction>
</comment>
<dbReference type="PROSITE" id="PS51194">
    <property type="entry name" value="HELICASE_CTER"/>
    <property type="match status" value="1"/>
</dbReference>
<dbReference type="PANTHER" id="PTHR47958">
    <property type="entry name" value="ATP-DEPENDENT RNA HELICASE DBP3"/>
    <property type="match status" value="1"/>
</dbReference>
<dbReference type="InterPro" id="IPR014001">
    <property type="entry name" value="Helicase_ATP-bd"/>
</dbReference>
<reference evidence="19" key="1">
    <citation type="journal article" date="2017" name="Genome Biol.">
        <title>Comparative genomics reveals high biological diversity and specific adaptations in the industrially and medically important fungal genus Aspergillus.</title>
        <authorList>
            <person name="de Vries R.P."/>
            <person name="Riley R."/>
            <person name="Wiebenga A."/>
            <person name="Aguilar-Osorio G."/>
            <person name="Amillis S."/>
            <person name="Uchima C.A."/>
            <person name="Anderluh G."/>
            <person name="Asadollahi M."/>
            <person name="Askin M."/>
            <person name="Barry K."/>
            <person name="Battaglia E."/>
            <person name="Bayram O."/>
            <person name="Benocci T."/>
            <person name="Braus-Stromeyer S.A."/>
            <person name="Caldana C."/>
            <person name="Canovas D."/>
            <person name="Cerqueira G.C."/>
            <person name="Chen F."/>
            <person name="Chen W."/>
            <person name="Choi C."/>
            <person name="Clum A."/>
            <person name="Dos Santos R.A."/>
            <person name="Damasio A.R."/>
            <person name="Diallinas G."/>
            <person name="Emri T."/>
            <person name="Fekete E."/>
            <person name="Flipphi M."/>
            <person name="Freyberg S."/>
            <person name="Gallo A."/>
            <person name="Gournas C."/>
            <person name="Habgood R."/>
            <person name="Hainaut M."/>
            <person name="Harispe M.L."/>
            <person name="Henrissat B."/>
            <person name="Hilden K.S."/>
            <person name="Hope R."/>
            <person name="Hossain A."/>
            <person name="Karabika E."/>
            <person name="Karaffa L."/>
            <person name="Karanyi Z."/>
            <person name="Krasevec N."/>
            <person name="Kuo A."/>
            <person name="Kusch H."/>
            <person name="LaButti K."/>
            <person name="Lagendijk E.L."/>
            <person name="Lapidus A."/>
            <person name="Levasseur A."/>
            <person name="Lindquist E."/>
            <person name="Lipzen A."/>
            <person name="Logrieco A.F."/>
            <person name="MacCabe A."/>
            <person name="Maekelae M.R."/>
            <person name="Malavazi I."/>
            <person name="Melin P."/>
            <person name="Meyer V."/>
            <person name="Mielnichuk N."/>
            <person name="Miskei M."/>
            <person name="Molnar A.P."/>
            <person name="Mule G."/>
            <person name="Ngan C.Y."/>
            <person name="Orejas M."/>
            <person name="Orosz E."/>
            <person name="Ouedraogo J.P."/>
            <person name="Overkamp K.M."/>
            <person name="Park H.-S."/>
            <person name="Perrone G."/>
            <person name="Piumi F."/>
            <person name="Punt P.J."/>
            <person name="Ram A.F."/>
            <person name="Ramon A."/>
            <person name="Rauscher S."/>
            <person name="Record E."/>
            <person name="Riano-Pachon D.M."/>
            <person name="Robert V."/>
            <person name="Roehrig J."/>
            <person name="Ruller R."/>
            <person name="Salamov A."/>
            <person name="Salih N.S."/>
            <person name="Samson R.A."/>
            <person name="Sandor E."/>
            <person name="Sanguinetti M."/>
            <person name="Schuetze T."/>
            <person name="Sepcic K."/>
            <person name="Shelest E."/>
            <person name="Sherlock G."/>
            <person name="Sophianopoulou V."/>
            <person name="Squina F.M."/>
            <person name="Sun H."/>
            <person name="Susca A."/>
            <person name="Todd R.B."/>
            <person name="Tsang A."/>
            <person name="Unkles S.E."/>
            <person name="van de Wiele N."/>
            <person name="van Rossen-Uffink D."/>
            <person name="Oliveira J.V."/>
            <person name="Vesth T.C."/>
            <person name="Visser J."/>
            <person name="Yu J.-H."/>
            <person name="Zhou M."/>
            <person name="Andersen M.R."/>
            <person name="Archer D.B."/>
            <person name="Baker S.E."/>
            <person name="Benoit I."/>
            <person name="Brakhage A.A."/>
            <person name="Braus G.H."/>
            <person name="Fischer R."/>
            <person name="Frisvad J.C."/>
            <person name="Goldman G.H."/>
            <person name="Houbraken J."/>
            <person name="Oakley B."/>
            <person name="Pocsi I."/>
            <person name="Scazzocchio C."/>
            <person name="Seiboth B."/>
            <person name="vanKuyk P.A."/>
            <person name="Wortman J."/>
            <person name="Dyer P.S."/>
            <person name="Grigoriev I.V."/>
        </authorList>
    </citation>
    <scope>NUCLEOTIDE SEQUENCE [LARGE SCALE GENOMIC DNA]</scope>
    <source>
        <strain evidence="19">CBS 583.65</strain>
    </source>
</reference>
<accession>A0A1L9P7V5</accession>
<comment type="subcellular location">
    <subcellularLocation>
        <location evidence="1">Nucleus</location>
    </subcellularLocation>
</comment>
<dbReference type="RefSeq" id="XP_040663296.1">
    <property type="nucleotide sequence ID" value="XM_040814175.1"/>
</dbReference>
<dbReference type="GeneID" id="63729686"/>
<dbReference type="SMART" id="SM00490">
    <property type="entry name" value="HELICc"/>
    <property type="match status" value="1"/>
</dbReference>
<proteinExistence type="inferred from homology"/>
<feature type="compositionally biased region" description="Basic and acidic residues" evidence="15">
    <location>
        <begin position="951"/>
        <end position="974"/>
    </location>
</feature>
<feature type="compositionally biased region" description="Basic and acidic residues" evidence="15">
    <location>
        <begin position="381"/>
        <end position="390"/>
    </location>
</feature>
<keyword evidence="19" id="KW-1185">Reference proteome</keyword>
<feature type="compositionally biased region" description="Polar residues" evidence="15">
    <location>
        <begin position="219"/>
        <end position="231"/>
    </location>
</feature>
<feature type="compositionally biased region" description="Basic and acidic residues" evidence="15">
    <location>
        <begin position="108"/>
        <end position="156"/>
    </location>
</feature>
<feature type="domain" description="Helicase ATP-binding" evidence="16">
    <location>
        <begin position="573"/>
        <end position="751"/>
    </location>
</feature>
<keyword evidence="7" id="KW-0067">ATP-binding</keyword>
<dbReference type="Pfam" id="PF00271">
    <property type="entry name" value="Helicase_C"/>
    <property type="match status" value="1"/>
</dbReference>
<feature type="region of interest" description="Disordered" evidence="15">
    <location>
        <begin position="276"/>
        <end position="422"/>
    </location>
</feature>
<evidence type="ECO:0000256" key="3">
    <source>
        <dbReference type="ARBA" id="ARBA00022664"/>
    </source>
</evidence>
<keyword evidence="8" id="KW-0508">mRNA splicing</keyword>
<evidence type="ECO:0000256" key="8">
    <source>
        <dbReference type="ARBA" id="ARBA00023187"/>
    </source>
</evidence>
<evidence type="ECO:0000256" key="6">
    <source>
        <dbReference type="ARBA" id="ARBA00022806"/>
    </source>
</evidence>
<dbReference type="EC" id="3.6.4.13" evidence="2"/>
<organism evidence="18 19">
    <name type="scientific">Aspergillus versicolor CBS 583.65</name>
    <dbReference type="NCBI Taxonomy" id="1036611"/>
    <lineage>
        <taxon>Eukaryota</taxon>
        <taxon>Fungi</taxon>
        <taxon>Dikarya</taxon>
        <taxon>Ascomycota</taxon>
        <taxon>Pezizomycotina</taxon>
        <taxon>Eurotiomycetes</taxon>
        <taxon>Eurotiomycetidae</taxon>
        <taxon>Eurotiales</taxon>
        <taxon>Aspergillaceae</taxon>
        <taxon>Aspergillus</taxon>
        <taxon>Aspergillus subgen. Nidulantes</taxon>
    </lineage>
</organism>
<evidence type="ECO:0000256" key="4">
    <source>
        <dbReference type="ARBA" id="ARBA00022741"/>
    </source>
</evidence>
<dbReference type="FunFam" id="3.40.50.300:FF:000079">
    <property type="entry name" value="probable ATP-dependent RNA helicase DDX17"/>
    <property type="match status" value="1"/>
</dbReference>
<sequence length="1174" mass="130305">MARHGDTRSPSPVGSTYSSSRRSRRDDDRYERKRDDGRSYRRSRSPERRYRERERDRDRDSYRRRDRSIDRRDNHRDDDYRRRDRSRDRRRSRDRDYDRDYRRRSRSRDRDYRRRDDSRDRVRRRTDDSADLKHKSRRDDSRDRTRGSTPKSRETSKPATPTRTGPTDDEKRAERLAKLEAWKQKQAAEKERKQKEAEAVGGPKNILDAIDRKSGLSPAVSSPQSPATQGVDTAPATYAGKFDPKAIAKSAAQAPAAPAVLGEDVAVPAAAKTNGQSFAKAQDNKLSTKTPSSAALKAKGNVGRFGLGSKQAADNEKSIATKTLGFGEEESTRRKLERLPTPPMDDTEASKVVDATADDDDDVDMQEGETEEDAAAAARVAAERREERLQNEALAEQTNGDTPAKEEVPEKMEIDAQEEEEVDPLDAFMSELAESGPPKKKVGAKFAKAQEPEAIFGDENDVDVTAVGEGDAEDFLAIANKAKKKKDIPTVDHKKMEYEPFRRKFYTEPSDLAQMSEEEAANLRLELDGIKVRGLDVPKPVQKWSQCGLGIQSLDVVDKLGFESLTSIQTQAIPAIMSGRDVIGVAKTGSGKTMAFLIPMFRHIKDQRPLDNMEGPVGLIMTPTRELATQIHKDCKPFLKALNLRAVCAYGGAPIKDQIAELKRGAEVIVCTPGRMIDLLAANAGRVTNLRRVTYVVLDEADRMFDMGFEPQVMKILSNVRPDRQTVLFSATFPRNMEALARKTLAKPIEIVVGGRSVVAPEITQIVEVCSEDKKFVRLLELLGNLYSTEENEDARSLIFVDRQEAADTLLRELMRKGYPCMSIHGGKDQIDRDSTIEDFKAGIFPVLIATSVAARGLDVKQLKLVVNYDAPNHLEDYVHRAGRTGRAGNTGTAVTFITEDQERYSVDIAKALKQSGQQIPEPVQALVDSFLEKVKAGKEKASTSGFGGKGLERLDQERDAARNRERRTYKTGDEGEEEEEKDEKKNEQAEEQFNKVISSVQSASTPLPGVPKGIDLDGKITVHKREVDPNAPNNPLDKVGSAVAGIHARLSRAGVMRSGVPIDNRGPDAGAFHATLEINDFPQKARWAVTNRTNVAKILEATGTSITTKGSFYATGKEPGPGENAKLYILVEGETELSVTNAMRELMRLLKEGTIAAVDSEARAPASGRYNVV</sequence>
<dbReference type="Pfam" id="PF23469">
    <property type="entry name" value="KH_12"/>
    <property type="match status" value="1"/>
</dbReference>
<feature type="compositionally biased region" description="Polar residues" evidence="15">
    <location>
        <begin position="276"/>
        <end position="293"/>
    </location>
</feature>
<evidence type="ECO:0000256" key="14">
    <source>
        <dbReference type="ARBA" id="ARBA00047984"/>
    </source>
</evidence>
<evidence type="ECO:0000256" key="11">
    <source>
        <dbReference type="ARBA" id="ARBA00038511"/>
    </source>
</evidence>
<dbReference type="PROSITE" id="PS51192">
    <property type="entry name" value="HELICASE_ATP_BIND_1"/>
    <property type="match status" value="1"/>
</dbReference>
<evidence type="ECO:0000259" key="17">
    <source>
        <dbReference type="PROSITE" id="PS51194"/>
    </source>
</evidence>
<dbReference type="GO" id="GO:0003676">
    <property type="term" value="F:nucleic acid binding"/>
    <property type="evidence" value="ECO:0007669"/>
    <property type="project" value="InterPro"/>
</dbReference>
<evidence type="ECO:0000256" key="1">
    <source>
        <dbReference type="ARBA" id="ARBA00004123"/>
    </source>
</evidence>
<evidence type="ECO:0000256" key="12">
    <source>
        <dbReference type="ARBA" id="ARBA00040918"/>
    </source>
</evidence>
<evidence type="ECO:0000313" key="19">
    <source>
        <dbReference type="Proteomes" id="UP000184073"/>
    </source>
</evidence>
<gene>
    <name evidence="18" type="ORF">ASPVEDRAFT_49520</name>
</gene>
<dbReference type="GO" id="GO:0005524">
    <property type="term" value="F:ATP binding"/>
    <property type="evidence" value="ECO:0007669"/>
    <property type="project" value="UniProtKB-KW"/>
</dbReference>
<keyword evidence="4" id="KW-0547">Nucleotide-binding</keyword>
<dbReference type="GO" id="GO:0005634">
    <property type="term" value="C:nucleus"/>
    <property type="evidence" value="ECO:0007669"/>
    <property type="project" value="UniProtKB-SubCell"/>
</dbReference>
<evidence type="ECO:0000313" key="18">
    <source>
        <dbReference type="EMBL" id="OJI97533.1"/>
    </source>
</evidence>
<dbReference type="EMBL" id="KV878125">
    <property type="protein sequence ID" value="OJI97533.1"/>
    <property type="molecule type" value="Genomic_DNA"/>
</dbReference>
<dbReference type="GO" id="GO:0003724">
    <property type="term" value="F:RNA helicase activity"/>
    <property type="evidence" value="ECO:0007669"/>
    <property type="project" value="UniProtKB-EC"/>
</dbReference>
<dbReference type="SMART" id="SM00487">
    <property type="entry name" value="DEXDc"/>
    <property type="match status" value="1"/>
</dbReference>
<feature type="compositionally biased region" description="Basic and acidic residues" evidence="15">
    <location>
        <begin position="403"/>
        <end position="414"/>
    </location>
</feature>
<dbReference type="GO" id="GO:0006397">
    <property type="term" value="P:mRNA processing"/>
    <property type="evidence" value="ECO:0007669"/>
    <property type="project" value="UniProtKB-KW"/>
</dbReference>
<feature type="compositionally biased region" description="Basic and acidic residues" evidence="15">
    <location>
        <begin position="24"/>
        <end position="101"/>
    </location>
</feature>
<keyword evidence="5" id="KW-0378">Hydrolase</keyword>
<keyword evidence="9" id="KW-0539">Nucleus</keyword>
<evidence type="ECO:0000256" key="7">
    <source>
        <dbReference type="ARBA" id="ARBA00022840"/>
    </source>
</evidence>
<feature type="compositionally biased region" description="Acidic residues" evidence="15">
    <location>
        <begin position="356"/>
        <end position="374"/>
    </location>
</feature>
<comment type="similarity">
    <text evidence="11">Belongs to the DEAD box helicase family. DDX46/PRP5 subfamily.</text>
</comment>
<dbReference type="Gene3D" id="3.40.50.300">
    <property type="entry name" value="P-loop containing nucleotide triphosphate hydrolases"/>
    <property type="match status" value="2"/>
</dbReference>
<dbReference type="CDD" id="cd18787">
    <property type="entry name" value="SF2_C_DEAD"/>
    <property type="match status" value="1"/>
</dbReference>
<dbReference type="Proteomes" id="UP000184073">
    <property type="component" value="Unassembled WGS sequence"/>
</dbReference>
<dbReference type="InterPro" id="IPR000629">
    <property type="entry name" value="RNA-helicase_DEAD-box_CS"/>
</dbReference>